<sequence>MTIDGKEDKEIERKECGSGNGNQGQREKLEGEIIEVATEILNVAVGKVLDEAFEKVMGEDEQSAMEEKGVESEAKVEGVGAHKKLEEWVTQAAMIEEAVTMPTRASARLARCGGRHSVEKAEKRKAWKNLNLQPEAFCYVNNIVDLGLDSNPLDLDDIVDHPHYNLKKTWVLQK</sequence>
<organism evidence="2 3">
    <name type="scientific">Oryza meyeriana var. granulata</name>
    <dbReference type="NCBI Taxonomy" id="110450"/>
    <lineage>
        <taxon>Eukaryota</taxon>
        <taxon>Viridiplantae</taxon>
        <taxon>Streptophyta</taxon>
        <taxon>Embryophyta</taxon>
        <taxon>Tracheophyta</taxon>
        <taxon>Spermatophyta</taxon>
        <taxon>Magnoliopsida</taxon>
        <taxon>Liliopsida</taxon>
        <taxon>Poales</taxon>
        <taxon>Poaceae</taxon>
        <taxon>BOP clade</taxon>
        <taxon>Oryzoideae</taxon>
        <taxon>Oryzeae</taxon>
        <taxon>Oryzinae</taxon>
        <taxon>Oryza</taxon>
        <taxon>Oryza meyeriana</taxon>
    </lineage>
</organism>
<proteinExistence type="predicted"/>
<comment type="caution">
    <text evidence="2">The sequence shown here is derived from an EMBL/GenBank/DDBJ whole genome shotgun (WGS) entry which is preliminary data.</text>
</comment>
<dbReference type="AlphaFoldDB" id="A0A6G1D571"/>
<dbReference type="EMBL" id="SPHZ02000007">
    <property type="protein sequence ID" value="KAF0907294.1"/>
    <property type="molecule type" value="Genomic_DNA"/>
</dbReference>
<name>A0A6G1D571_9ORYZ</name>
<protein>
    <submittedName>
        <fullName evidence="2">Uncharacterized protein</fullName>
    </submittedName>
</protein>
<gene>
    <name evidence="2" type="ORF">E2562_015795</name>
</gene>
<keyword evidence="3" id="KW-1185">Reference proteome</keyword>
<dbReference type="OrthoDB" id="721781at2759"/>
<evidence type="ECO:0000256" key="1">
    <source>
        <dbReference type="SAM" id="MobiDB-lite"/>
    </source>
</evidence>
<evidence type="ECO:0000313" key="3">
    <source>
        <dbReference type="Proteomes" id="UP000479710"/>
    </source>
</evidence>
<feature type="compositionally biased region" description="Basic and acidic residues" evidence="1">
    <location>
        <begin position="1"/>
        <end position="16"/>
    </location>
</feature>
<reference evidence="2 3" key="1">
    <citation type="submission" date="2019-11" db="EMBL/GenBank/DDBJ databases">
        <title>Whole genome sequence of Oryza granulata.</title>
        <authorList>
            <person name="Li W."/>
        </authorList>
    </citation>
    <scope>NUCLEOTIDE SEQUENCE [LARGE SCALE GENOMIC DNA]</scope>
    <source>
        <strain evidence="3">cv. Menghai</strain>
        <tissue evidence="2">Leaf</tissue>
    </source>
</reference>
<dbReference type="Proteomes" id="UP000479710">
    <property type="component" value="Unassembled WGS sequence"/>
</dbReference>
<evidence type="ECO:0000313" key="2">
    <source>
        <dbReference type="EMBL" id="KAF0907294.1"/>
    </source>
</evidence>
<accession>A0A6G1D571</accession>
<feature type="region of interest" description="Disordered" evidence="1">
    <location>
        <begin position="1"/>
        <end position="26"/>
    </location>
</feature>